<dbReference type="Proteomes" id="UP000306102">
    <property type="component" value="Unassembled WGS sequence"/>
</dbReference>
<proteinExistence type="predicted"/>
<dbReference type="InterPro" id="IPR050441">
    <property type="entry name" value="RBM"/>
</dbReference>
<evidence type="ECO:0000259" key="3">
    <source>
        <dbReference type="PROSITE" id="PS50102"/>
    </source>
</evidence>
<accession>A0A4S4DDR2</accession>
<feature type="region of interest" description="Disordered" evidence="2">
    <location>
        <begin position="275"/>
        <end position="364"/>
    </location>
</feature>
<feature type="compositionally biased region" description="Low complexity" evidence="2">
    <location>
        <begin position="345"/>
        <end position="364"/>
    </location>
</feature>
<feature type="compositionally biased region" description="Low complexity" evidence="2">
    <location>
        <begin position="58"/>
        <end position="72"/>
    </location>
</feature>
<organism evidence="4 5">
    <name type="scientific">Camellia sinensis var. sinensis</name>
    <name type="common">China tea</name>
    <dbReference type="NCBI Taxonomy" id="542762"/>
    <lineage>
        <taxon>Eukaryota</taxon>
        <taxon>Viridiplantae</taxon>
        <taxon>Streptophyta</taxon>
        <taxon>Embryophyta</taxon>
        <taxon>Tracheophyta</taxon>
        <taxon>Spermatophyta</taxon>
        <taxon>Magnoliopsida</taxon>
        <taxon>eudicotyledons</taxon>
        <taxon>Gunneridae</taxon>
        <taxon>Pentapetalae</taxon>
        <taxon>asterids</taxon>
        <taxon>Ericales</taxon>
        <taxon>Theaceae</taxon>
        <taxon>Camellia</taxon>
    </lineage>
</organism>
<feature type="compositionally biased region" description="Low complexity" evidence="2">
    <location>
        <begin position="239"/>
        <end position="248"/>
    </location>
</feature>
<dbReference type="Gene3D" id="3.30.70.330">
    <property type="match status" value="1"/>
</dbReference>
<dbReference type="Pfam" id="PF00076">
    <property type="entry name" value="RRM_1"/>
    <property type="match status" value="1"/>
</dbReference>
<feature type="compositionally biased region" description="Basic residues" evidence="2">
    <location>
        <begin position="13"/>
        <end position="25"/>
    </location>
</feature>
<comment type="caution">
    <text evidence="4">The sequence shown here is derived from an EMBL/GenBank/DDBJ whole genome shotgun (WGS) entry which is preliminary data.</text>
</comment>
<protein>
    <recommendedName>
        <fullName evidence="3">RRM domain-containing protein</fullName>
    </recommendedName>
</protein>
<evidence type="ECO:0000313" key="4">
    <source>
        <dbReference type="EMBL" id="THF99835.1"/>
    </source>
</evidence>
<feature type="region of interest" description="Disordered" evidence="2">
    <location>
        <begin position="1"/>
        <end position="33"/>
    </location>
</feature>
<dbReference type="InterPro" id="IPR012677">
    <property type="entry name" value="Nucleotide-bd_a/b_plait_sf"/>
</dbReference>
<keyword evidence="5" id="KW-1185">Reference proteome</keyword>
<dbReference type="InterPro" id="IPR035979">
    <property type="entry name" value="RBD_domain_sf"/>
</dbReference>
<dbReference type="SUPFAM" id="SSF54928">
    <property type="entry name" value="RNA-binding domain, RBD"/>
    <property type="match status" value="1"/>
</dbReference>
<name>A0A4S4DDR2_CAMSN</name>
<dbReference type="GO" id="GO:0003723">
    <property type="term" value="F:RNA binding"/>
    <property type="evidence" value="ECO:0007669"/>
    <property type="project" value="UniProtKB-UniRule"/>
</dbReference>
<feature type="compositionally biased region" description="Low complexity" evidence="2">
    <location>
        <begin position="280"/>
        <end position="299"/>
    </location>
</feature>
<sequence>MRRRKEGGGGGGRRGHNIQGRRRRRRDDGSGENLEFKCPTSEIVLRACWYYRSPSPYGRYSRSVSRSVSRSRSISRSRSRSRESSVENPGNNLYVTGLSARVTKRDLEKHFLAEGKVEDVHLVVDPWTRESRGFGFVTMSTVEEANRCVKYLSRSVLEGRVIMVEKARRRRGRTPTPGRYLGLRTIHVRRGSPSYSPYHRSRSPRYSSERDRSRSYSPYYYRRRSYSPHYDRYSRRSYSRSCSPFSRSPVRRHDRSYSRYDSRYYSPEDCYYRRRRHQSVSRSISPRVRRSYSNSVSPGPRRRSSRKSYSRSVSPRRRRRSYSRSISPVPRRNSRRSISRDSYWRSRSGGPRSRSVSRSVTPSRLEAVEAEQANTVLPGRSPVRRHDCSYSRYTSSSYLINRRLLYRKTPPSICPLGAFTKGEEELFKQCVTWAKEGEVKEELPRAAVSHQRRRKEKLPRAFPPYQGGTQGGVFPRTAIGGVRSGGHGPDLFQGLLLLLGSASLVAERLKITFLICSSCLNKEQVVVVDD</sequence>
<evidence type="ECO:0000313" key="5">
    <source>
        <dbReference type="Proteomes" id="UP000306102"/>
    </source>
</evidence>
<dbReference type="AlphaFoldDB" id="A0A4S4DDR2"/>
<feature type="compositionally biased region" description="Basic residues" evidence="2">
    <location>
        <begin position="300"/>
        <end position="322"/>
    </location>
</feature>
<feature type="region of interest" description="Disordered" evidence="2">
    <location>
        <begin position="191"/>
        <end position="256"/>
    </location>
</feature>
<feature type="region of interest" description="Disordered" evidence="2">
    <location>
        <begin position="58"/>
        <end position="92"/>
    </location>
</feature>
<gene>
    <name evidence="4" type="ORF">TEA_002343</name>
</gene>
<dbReference type="PANTHER" id="PTHR48034">
    <property type="entry name" value="TRANSFORMER-2 SEX-DETERMINING PROTEIN-RELATED"/>
    <property type="match status" value="1"/>
</dbReference>
<dbReference type="EMBL" id="SDRB02011842">
    <property type="protein sequence ID" value="THF99835.1"/>
    <property type="molecule type" value="Genomic_DNA"/>
</dbReference>
<feature type="domain" description="RRM" evidence="3">
    <location>
        <begin position="91"/>
        <end position="169"/>
    </location>
</feature>
<evidence type="ECO:0000256" key="1">
    <source>
        <dbReference type="PROSITE-ProRule" id="PRU00176"/>
    </source>
</evidence>
<dbReference type="STRING" id="542762.A0A4S4DDR2"/>
<dbReference type="SMART" id="SM00360">
    <property type="entry name" value="RRM"/>
    <property type="match status" value="1"/>
</dbReference>
<keyword evidence="1" id="KW-0694">RNA-binding</keyword>
<dbReference type="PROSITE" id="PS50102">
    <property type="entry name" value="RRM"/>
    <property type="match status" value="1"/>
</dbReference>
<reference evidence="4 5" key="1">
    <citation type="journal article" date="2018" name="Proc. Natl. Acad. Sci. U.S.A.">
        <title>Draft genome sequence of Camellia sinensis var. sinensis provides insights into the evolution of the tea genome and tea quality.</title>
        <authorList>
            <person name="Wei C."/>
            <person name="Yang H."/>
            <person name="Wang S."/>
            <person name="Zhao J."/>
            <person name="Liu C."/>
            <person name="Gao L."/>
            <person name="Xia E."/>
            <person name="Lu Y."/>
            <person name="Tai Y."/>
            <person name="She G."/>
            <person name="Sun J."/>
            <person name="Cao H."/>
            <person name="Tong W."/>
            <person name="Gao Q."/>
            <person name="Li Y."/>
            <person name="Deng W."/>
            <person name="Jiang X."/>
            <person name="Wang W."/>
            <person name="Chen Q."/>
            <person name="Zhang S."/>
            <person name="Li H."/>
            <person name="Wu J."/>
            <person name="Wang P."/>
            <person name="Li P."/>
            <person name="Shi C."/>
            <person name="Zheng F."/>
            <person name="Jian J."/>
            <person name="Huang B."/>
            <person name="Shan D."/>
            <person name="Shi M."/>
            <person name="Fang C."/>
            <person name="Yue Y."/>
            <person name="Li F."/>
            <person name="Li D."/>
            <person name="Wei S."/>
            <person name="Han B."/>
            <person name="Jiang C."/>
            <person name="Yin Y."/>
            <person name="Xia T."/>
            <person name="Zhang Z."/>
            <person name="Bennetzen J.L."/>
            <person name="Zhao S."/>
            <person name="Wan X."/>
        </authorList>
    </citation>
    <scope>NUCLEOTIDE SEQUENCE [LARGE SCALE GENOMIC DNA]</scope>
    <source>
        <strain evidence="5">cv. Shuchazao</strain>
        <tissue evidence="4">Leaf</tissue>
    </source>
</reference>
<evidence type="ECO:0000256" key="2">
    <source>
        <dbReference type="SAM" id="MobiDB-lite"/>
    </source>
</evidence>
<dbReference type="InterPro" id="IPR000504">
    <property type="entry name" value="RRM_dom"/>
</dbReference>